<dbReference type="InterPro" id="IPR036426">
    <property type="entry name" value="Bulb-type_lectin_dom_sf"/>
</dbReference>
<keyword evidence="1 2" id="KW-0732">Signal</keyword>
<dbReference type="InterPro" id="IPR001480">
    <property type="entry name" value="Bulb-type_lectin_dom"/>
</dbReference>
<dbReference type="Gene3D" id="2.90.10.10">
    <property type="entry name" value="Bulb-type lectin domain"/>
    <property type="match status" value="5"/>
</dbReference>
<organism evidence="4 5">
    <name type="scientific">Thermocatellispora tengchongensis</name>
    <dbReference type="NCBI Taxonomy" id="1073253"/>
    <lineage>
        <taxon>Bacteria</taxon>
        <taxon>Bacillati</taxon>
        <taxon>Actinomycetota</taxon>
        <taxon>Actinomycetes</taxon>
        <taxon>Streptosporangiales</taxon>
        <taxon>Streptosporangiaceae</taxon>
        <taxon>Thermocatellispora</taxon>
    </lineage>
</organism>
<evidence type="ECO:0000313" key="4">
    <source>
        <dbReference type="EMBL" id="MBB5135663.1"/>
    </source>
</evidence>
<comment type="caution">
    <text evidence="4">The sequence shown here is derived from an EMBL/GenBank/DDBJ whole genome shotgun (WGS) entry which is preliminary data.</text>
</comment>
<feature type="chain" id="PRO_5032810432" description="Bulb-type lectin domain-containing protein" evidence="2">
    <location>
        <begin position="29"/>
        <end position="257"/>
    </location>
</feature>
<accession>A0A840PCK2</accession>
<dbReference type="RefSeq" id="WP_221336763.1">
    <property type="nucleotide sequence ID" value="NZ_BAABIX010000064.1"/>
</dbReference>
<sequence length="257" mass="27933">MTSISRYAGALALVALAAGAAISTPSWAAVPSSAMATQNEDRTYFLKPGQRLEPGESVRSGNGKYRLIMQTDGNLVLYQTGGGALWSSQTLGGGAFAAMQDDGNLVLYKGRTPLWASNTDVPGAYLAVQDDGNLVIYKGGKVLWHRGARIGTLEPGQRLKTHEYVRSANGDYQLVMQDDGNLVLYRAGKALWASWTKAPGAYAMMQEDGNFVIFNGKTPVWNTKTHKHPGARLEVQNDGNVVIYHGRTPLWWSKERA</sequence>
<feature type="domain" description="Bulb-type lectin" evidence="3">
    <location>
        <begin position="43"/>
        <end position="197"/>
    </location>
</feature>
<dbReference type="EMBL" id="JACHGN010000011">
    <property type="protein sequence ID" value="MBB5135663.1"/>
    <property type="molecule type" value="Genomic_DNA"/>
</dbReference>
<evidence type="ECO:0000256" key="2">
    <source>
        <dbReference type="SAM" id="SignalP"/>
    </source>
</evidence>
<gene>
    <name evidence="4" type="ORF">HNP84_005407</name>
</gene>
<dbReference type="PANTHER" id="PTHR47976:SF115">
    <property type="entry name" value="RECEPTOR-LIKE SERINE_THREONINE-PROTEIN KINASE"/>
    <property type="match status" value="1"/>
</dbReference>
<name>A0A840PCK2_9ACTN</name>
<protein>
    <recommendedName>
        <fullName evidence="3">Bulb-type lectin domain-containing protein</fullName>
    </recommendedName>
</protein>
<evidence type="ECO:0000259" key="3">
    <source>
        <dbReference type="PROSITE" id="PS50927"/>
    </source>
</evidence>
<dbReference type="Proteomes" id="UP000578449">
    <property type="component" value="Unassembled WGS sequence"/>
</dbReference>
<dbReference type="AlphaFoldDB" id="A0A840PCK2"/>
<dbReference type="CDD" id="cd00028">
    <property type="entry name" value="B_lectin"/>
    <property type="match status" value="1"/>
</dbReference>
<dbReference type="PROSITE" id="PS50927">
    <property type="entry name" value="BULB_LECTIN"/>
    <property type="match status" value="1"/>
</dbReference>
<keyword evidence="5" id="KW-1185">Reference proteome</keyword>
<dbReference type="SMART" id="SM00108">
    <property type="entry name" value="B_lectin"/>
    <property type="match status" value="2"/>
</dbReference>
<reference evidence="4 5" key="1">
    <citation type="submission" date="2020-08" db="EMBL/GenBank/DDBJ databases">
        <title>Genomic Encyclopedia of Type Strains, Phase IV (KMG-IV): sequencing the most valuable type-strain genomes for metagenomic binning, comparative biology and taxonomic classification.</title>
        <authorList>
            <person name="Goeker M."/>
        </authorList>
    </citation>
    <scope>NUCLEOTIDE SEQUENCE [LARGE SCALE GENOMIC DNA]</scope>
    <source>
        <strain evidence="4 5">DSM 45615</strain>
    </source>
</reference>
<feature type="signal peptide" evidence="2">
    <location>
        <begin position="1"/>
        <end position="28"/>
    </location>
</feature>
<dbReference type="SUPFAM" id="SSF51110">
    <property type="entry name" value="alpha-D-mannose-specific plant lectins"/>
    <property type="match status" value="2"/>
</dbReference>
<proteinExistence type="predicted"/>
<dbReference type="PANTHER" id="PTHR47976">
    <property type="entry name" value="G-TYPE LECTIN S-RECEPTOR-LIKE SERINE/THREONINE-PROTEIN KINASE SD2-5"/>
    <property type="match status" value="1"/>
</dbReference>
<evidence type="ECO:0000256" key="1">
    <source>
        <dbReference type="ARBA" id="ARBA00022729"/>
    </source>
</evidence>
<evidence type="ECO:0000313" key="5">
    <source>
        <dbReference type="Proteomes" id="UP000578449"/>
    </source>
</evidence>
<dbReference type="InterPro" id="IPR051343">
    <property type="entry name" value="G-type_lectin_kinases/EP1-like"/>
</dbReference>